<dbReference type="Pfam" id="PF02260">
    <property type="entry name" value="FATC"/>
    <property type="match status" value="1"/>
</dbReference>
<accession>A0A922SKT4</accession>
<dbReference type="InterPro" id="IPR003152">
    <property type="entry name" value="FATC_dom"/>
</dbReference>
<evidence type="ECO:0000313" key="3">
    <source>
        <dbReference type="Proteomes" id="UP000814243"/>
    </source>
</evidence>
<name>A0A922SKT4_SPOEX</name>
<protein>
    <recommendedName>
        <fullName evidence="1">FATC domain-containing protein</fullName>
    </recommendedName>
</protein>
<dbReference type="Proteomes" id="UP000814243">
    <property type="component" value="Unassembled WGS sequence"/>
</dbReference>
<gene>
    <name evidence="2" type="ORF">HF086_000115</name>
</gene>
<dbReference type="PROSITE" id="PS51190">
    <property type="entry name" value="FATC"/>
    <property type="match status" value="1"/>
</dbReference>
<dbReference type="EMBL" id="JACEFF010000275">
    <property type="protein sequence ID" value="KAH9640773.1"/>
    <property type="molecule type" value="Genomic_DNA"/>
</dbReference>
<sequence>MTKYVVGCMQAALQNPAAHHGAYHWSHYVRRRGAVRVGAQGASAAQGWRAACRRRAGGWRGLRVRRASRRGARRRGAPRALTQAAHAQLRAAQLAAGPEPGAALARRARDLAAAADRLAAASAKAHTLLTSAHQRVKWGAGANPALAGVAAGLARAGEAGARAAALAAAATALAAHAHVAATHTHPPTHYAPLTAALAHFEKVDNVSALLREMIASQSAESAALRTRRQAAGDALRAAAARALPPPPPRAALLADVRAPLAVLAGCEGNNPAAEFMSREKIISEHLSALAAVARDADPRAVGGDARPVGGAAQAATYLLQHLAAHHDALQQLHNNWPSEATGRRLTRQAALGAGAKPGSIRQGQYLNVGATREPSGSPVRRITGRRVAGGERNAVGAGVWKRVRLKLEGRDEALGARRLALADHVDAVIRDAVSWGNLCHMYEGWMAWV</sequence>
<evidence type="ECO:0000259" key="1">
    <source>
        <dbReference type="PROSITE" id="PS51190"/>
    </source>
</evidence>
<dbReference type="SMART" id="SM01343">
    <property type="entry name" value="FATC"/>
    <property type="match status" value="1"/>
</dbReference>
<reference evidence="2" key="1">
    <citation type="journal article" date="2021" name="G3 (Bethesda)">
        <title>Genome and transcriptome analysis of the beet armyworm Spodoptera exigua reveals targets for pest control. .</title>
        <authorList>
            <person name="Simon S."/>
            <person name="Breeschoten T."/>
            <person name="Jansen H.J."/>
            <person name="Dirks R.P."/>
            <person name="Schranz M.E."/>
            <person name="Ros V.I.D."/>
        </authorList>
    </citation>
    <scope>NUCLEOTIDE SEQUENCE</scope>
    <source>
        <strain evidence="2">TB_SE_WUR_2020</strain>
    </source>
</reference>
<feature type="domain" description="FATC" evidence="1">
    <location>
        <begin position="417"/>
        <end position="449"/>
    </location>
</feature>
<organism evidence="2 3">
    <name type="scientific">Spodoptera exigua</name>
    <name type="common">Beet armyworm</name>
    <name type="synonym">Noctua fulgens</name>
    <dbReference type="NCBI Taxonomy" id="7107"/>
    <lineage>
        <taxon>Eukaryota</taxon>
        <taxon>Metazoa</taxon>
        <taxon>Ecdysozoa</taxon>
        <taxon>Arthropoda</taxon>
        <taxon>Hexapoda</taxon>
        <taxon>Insecta</taxon>
        <taxon>Pterygota</taxon>
        <taxon>Neoptera</taxon>
        <taxon>Endopterygota</taxon>
        <taxon>Lepidoptera</taxon>
        <taxon>Glossata</taxon>
        <taxon>Ditrysia</taxon>
        <taxon>Noctuoidea</taxon>
        <taxon>Noctuidae</taxon>
        <taxon>Amphipyrinae</taxon>
        <taxon>Spodoptera</taxon>
    </lineage>
</organism>
<evidence type="ECO:0000313" key="2">
    <source>
        <dbReference type="EMBL" id="KAH9640773.1"/>
    </source>
</evidence>
<proteinExistence type="predicted"/>
<dbReference type="AlphaFoldDB" id="A0A922SKT4"/>
<comment type="caution">
    <text evidence="2">The sequence shown here is derived from an EMBL/GenBank/DDBJ whole genome shotgun (WGS) entry which is preliminary data.</text>
</comment>